<feature type="compositionally biased region" description="Polar residues" evidence="1">
    <location>
        <begin position="497"/>
        <end position="514"/>
    </location>
</feature>
<feature type="region of interest" description="Disordered" evidence="1">
    <location>
        <begin position="355"/>
        <end position="382"/>
    </location>
</feature>
<keyword evidence="3" id="KW-1185">Reference proteome</keyword>
<sequence>MATIGSTTTTALGCNSRKFNWADDDEDDFDFETWKASADTSAPTPEELGSLQLSDSSDTSSDEDDNDEEEQEVETAGTMSHSCLSILFYDLPTQLAEGRYQALATAIGPRLEGKETCDLPAYPELNHRHHRERRYCYARQFQEERLFWCRDRATVYRASHLAIATHIDDAETIDEVGRMKVKTHKGEELNEWEVRQIELFEAEEEEEEMQVQSELKLVLDLQAESNENIFEGISKEDLEKMYRDWKKAQQAKQAVIDEAYEDNLDDDSVQSWEKSDDEEEEIVEPVPTDTHPRDTNKENEDIYSITRPMSRMGSVPIFTYADAKDDDDNELDFNDVIFGTEDEPIVEDAASCYSSGSSSSWVTDEGYASSSPAVHDFSPRNAAPKHASFMDIVDNRFSASSVRRKTQSRSDSMDALLVFRDTVQSEDIVEEAFDSDSDSESNPDPESDSESQEDEVEVATTSPARRPLAEKYDVALNTTTAGSSSSPPADEDKAAETQDTTSRIPQACRISSSPPLMDYI</sequence>
<feature type="compositionally biased region" description="Acidic residues" evidence="1">
    <location>
        <begin position="60"/>
        <end position="73"/>
    </location>
</feature>
<dbReference type="AlphaFoldDB" id="E3RZF2"/>
<organism evidence="3">
    <name type="scientific">Pyrenophora teres f. teres (strain 0-1)</name>
    <name type="common">Barley net blotch fungus</name>
    <name type="synonym">Drechslera teres f. teres</name>
    <dbReference type="NCBI Taxonomy" id="861557"/>
    <lineage>
        <taxon>Eukaryota</taxon>
        <taxon>Fungi</taxon>
        <taxon>Dikarya</taxon>
        <taxon>Ascomycota</taxon>
        <taxon>Pezizomycotina</taxon>
        <taxon>Dothideomycetes</taxon>
        <taxon>Pleosporomycetidae</taxon>
        <taxon>Pleosporales</taxon>
        <taxon>Pleosporineae</taxon>
        <taxon>Pleosporaceae</taxon>
        <taxon>Pyrenophora</taxon>
    </lineage>
</organism>
<feature type="region of interest" description="Disordered" evidence="1">
    <location>
        <begin position="430"/>
        <end position="520"/>
    </location>
</feature>
<accession>E3RZF2</accession>
<dbReference type="KEGG" id="pte:PTT_15019"/>
<evidence type="ECO:0000313" key="3">
    <source>
        <dbReference type="Proteomes" id="UP000001067"/>
    </source>
</evidence>
<feature type="region of interest" description="Disordered" evidence="1">
    <location>
        <begin position="32"/>
        <end position="78"/>
    </location>
</feature>
<dbReference type="OrthoDB" id="3683755at2759"/>
<evidence type="ECO:0000313" key="2">
    <source>
        <dbReference type="EMBL" id="EFQ88907.1"/>
    </source>
</evidence>
<feature type="compositionally biased region" description="Basic and acidic residues" evidence="1">
    <location>
        <begin position="290"/>
        <end position="300"/>
    </location>
</feature>
<dbReference type="Proteomes" id="UP000001067">
    <property type="component" value="Unassembled WGS sequence"/>
</dbReference>
<protein>
    <submittedName>
        <fullName evidence="2">Uncharacterized protein</fullName>
    </submittedName>
</protein>
<dbReference type="EMBL" id="GL536063">
    <property type="protein sequence ID" value="EFQ88907.1"/>
    <property type="molecule type" value="Genomic_DNA"/>
</dbReference>
<feature type="region of interest" description="Disordered" evidence="1">
    <location>
        <begin position="263"/>
        <end position="300"/>
    </location>
</feature>
<feature type="compositionally biased region" description="Low complexity" evidence="1">
    <location>
        <begin position="46"/>
        <end position="59"/>
    </location>
</feature>
<feature type="compositionally biased region" description="Acidic residues" evidence="1">
    <location>
        <begin position="430"/>
        <end position="457"/>
    </location>
</feature>
<gene>
    <name evidence="2" type="ORF">PTT_15019</name>
</gene>
<proteinExistence type="predicted"/>
<dbReference type="HOGENOM" id="CLU_035432_0_0_1"/>
<reference evidence="2 3" key="1">
    <citation type="journal article" date="2010" name="Genome Biol.">
        <title>A first genome assembly of the barley fungal pathogen Pyrenophora teres f. teres.</title>
        <authorList>
            <person name="Ellwood S.R."/>
            <person name="Liu Z."/>
            <person name="Syme R.A."/>
            <person name="Lai Z."/>
            <person name="Hane J.K."/>
            <person name="Keiper F."/>
            <person name="Moffat C.S."/>
            <person name="Oliver R.P."/>
            <person name="Friesen T.L."/>
        </authorList>
    </citation>
    <scope>NUCLEOTIDE SEQUENCE [LARGE SCALE GENOMIC DNA]</scope>
    <source>
        <strain evidence="2 3">0-1</strain>
    </source>
</reference>
<name>E3RZF2_PYRTT</name>
<evidence type="ECO:0000256" key="1">
    <source>
        <dbReference type="SAM" id="MobiDB-lite"/>
    </source>
</evidence>